<dbReference type="GO" id="GO:0030435">
    <property type="term" value="P:sporulation resulting in formation of a cellular spore"/>
    <property type="evidence" value="ECO:0007669"/>
    <property type="project" value="UniProtKB-KW"/>
</dbReference>
<dbReference type="PROSITE" id="PS00304">
    <property type="entry name" value="SASP_1"/>
    <property type="match status" value="1"/>
</dbReference>
<dbReference type="Pfam" id="PF00269">
    <property type="entry name" value="SASP"/>
    <property type="match status" value="1"/>
</dbReference>
<reference evidence="5 6" key="1">
    <citation type="submission" date="2016-10" db="EMBL/GenBank/DDBJ databases">
        <authorList>
            <person name="de Groot N.N."/>
        </authorList>
    </citation>
    <scope>NUCLEOTIDE SEQUENCE [LARGE SCALE GENOMIC DNA]</scope>
    <source>
        <strain evidence="5 6">DSM 18346</strain>
    </source>
</reference>
<dbReference type="Proteomes" id="UP000198718">
    <property type="component" value="Unassembled WGS sequence"/>
</dbReference>
<keyword evidence="3" id="KW-0749">Sporulation</keyword>
<evidence type="ECO:0000256" key="1">
    <source>
        <dbReference type="ARBA" id="ARBA00003863"/>
    </source>
</evidence>
<protein>
    <submittedName>
        <fullName evidence="5">Small, acid-soluble spore protein, alpha/beta type</fullName>
    </submittedName>
</protein>
<accession>A0A1G8ZLG2</accession>
<name>A0A1G8ZLG2_9FIRM</name>
<evidence type="ECO:0000313" key="5">
    <source>
        <dbReference type="EMBL" id="SDK14980.1"/>
    </source>
</evidence>
<dbReference type="PANTHER" id="PTHR36107">
    <property type="entry name" value="SMALL, ACID-SOLUBLE SPORE PROTEIN A"/>
    <property type="match status" value="1"/>
</dbReference>
<dbReference type="InterPro" id="IPR050847">
    <property type="entry name" value="SASP_DNA-binding"/>
</dbReference>
<keyword evidence="4" id="KW-0238">DNA-binding</keyword>
<dbReference type="AlphaFoldDB" id="A0A1G8ZLG2"/>
<dbReference type="Gene3D" id="6.10.10.80">
    <property type="entry name" value="Small, acid-soluble spore protein, alpha/beta type-like"/>
    <property type="match status" value="1"/>
</dbReference>
<dbReference type="InterPro" id="IPR038300">
    <property type="entry name" value="SASP_sf_alpha/beta"/>
</dbReference>
<comment type="similarity">
    <text evidence="2">Belongs to the alpha/beta-type SASP family.</text>
</comment>
<dbReference type="InterPro" id="IPR001448">
    <property type="entry name" value="SASP_alpha/beta-type"/>
</dbReference>
<gene>
    <name evidence="5" type="ORF">SAMN05660472_00877</name>
</gene>
<organism evidence="5 6">
    <name type="scientific">Natronincola ferrireducens</name>
    <dbReference type="NCBI Taxonomy" id="393762"/>
    <lineage>
        <taxon>Bacteria</taxon>
        <taxon>Bacillati</taxon>
        <taxon>Bacillota</taxon>
        <taxon>Clostridia</taxon>
        <taxon>Peptostreptococcales</taxon>
        <taxon>Natronincolaceae</taxon>
        <taxon>Natronincola</taxon>
    </lineage>
</organism>
<evidence type="ECO:0000256" key="3">
    <source>
        <dbReference type="ARBA" id="ARBA00022969"/>
    </source>
</evidence>
<evidence type="ECO:0000256" key="4">
    <source>
        <dbReference type="ARBA" id="ARBA00023125"/>
    </source>
</evidence>
<dbReference type="InterPro" id="IPR018126">
    <property type="entry name" value="SASP_alpha/beta-type_CS"/>
</dbReference>
<dbReference type="PROSITE" id="PS00684">
    <property type="entry name" value="SASP_2"/>
    <property type="match status" value="1"/>
</dbReference>
<evidence type="ECO:0000313" key="6">
    <source>
        <dbReference type="Proteomes" id="UP000198718"/>
    </source>
</evidence>
<dbReference type="OrthoDB" id="1683773at2"/>
<dbReference type="GO" id="GO:0006265">
    <property type="term" value="P:DNA topological change"/>
    <property type="evidence" value="ECO:0007669"/>
    <property type="project" value="InterPro"/>
</dbReference>
<dbReference type="PANTHER" id="PTHR36107:SF1">
    <property type="entry name" value="SMALL, ACID-SOLUBLE SPORE PROTEIN A"/>
    <property type="match status" value="1"/>
</dbReference>
<dbReference type="EMBL" id="FNFP01000001">
    <property type="protein sequence ID" value="SDK14980.1"/>
    <property type="molecule type" value="Genomic_DNA"/>
</dbReference>
<proteinExistence type="inferred from homology"/>
<sequence length="73" mass="8034">MATNSNNTGRNQIVVPEARQALNSMKTEIANELGLTNYEATDKGNLTARQNGYVGGYMVKRLIEQAERSMSGR</sequence>
<comment type="function">
    <text evidence="1">SASP are bound to spore DNA. They are double-stranded DNA-binding proteins that cause DNA to change to an a-like conformation. They protect the DNA backbone from chemical and enzymatic cleavage and are thus involved in dormant spore's high resistance to UV light.</text>
</comment>
<dbReference type="STRING" id="393762.SAMN05660472_00877"/>
<dbReference type="GO" id="GO:0003690">
    <property type="term" value="F:double-stranded DNA binding"/>
    <property type="evidence" value="ECO:0007669"/>
    <property type="project" value="InterPro"/>
</dbReference>
<evidence type="ECO:0000256" key="2">
    <source>
        <dbReference type="ARBA" id="ARBA00005442"/>
    </source>
</evidence>
<keyword evidence="6" id="KW-1185">Reference proteome</keyword>
<dbReference type="RefSeq" id="WP_090550788.1">
    <property type="nucleotide sequence ID" value="NZ_FNFP01000001.1"/>
</dbReference>